<evidence type="ECO:0000313" key="3">
    <source>
        <dbReference type="Proteomes" id="UP000176705"/>
    </source>
</evidence>
<dbReference type="EMBL" id="MHQS01000011">
    <property type="protein sequence ID" value="OHA08727.1"/>
    <property type="molecule type" value="Genomic_DNA"/>
</dbReference>
<proteinExistence type="predicted"/>
<reference evidence="2 3" key="1">
    <citation type="journal article" date="2016" name="Nat. Commun.">
        <title>Thousands of microbial genomes shed light on interconnected biogeochemical processes in an aquifer system.</title>
        <authorList>
            <person name="Anantharaman K."/>
            <person name="Brown C.T."/>
            <person name="Hug L.A."/>
            <person name="Sharon I."/>
            <person name="Castelle C.J."/>
            <person name="Probst A.J."/>
            <person name="Thomas B.C."/>
            <person name="Singh A."/>
            <person name="Wilkins M.J."/>
            <person name="Karaoz U."/>
            <person name="Brodie E.L."/>
            <person name="Williams K.H."/>
            <person name="Hubbard S.S."/>
            <person name="Banfield J.F."/>
        </authorList>
    </citation>
    <scope>NUCLEOTIDE SEQUENCE [LARGE SCALE GENOMIC DNA]</scope>
</reference>
<dbReference type="Proteomes" id="UP000176705">
    <property type="component" value="Unassembled WGS sequence"/>
</dbReference>
<sequence>MYQRDTADVGPRPMFTPKDGVVWTCAQCGAEISELPFQPRTDENGVPTSPLYCRDCHRARMQNSGPRRRY</sequence>
<dbReference type="InterPro" id="IPR026363">
    <property type="entry name" value="CxxC-x17-CxxC_dom"/>
</dbReference>
<name>A0A1G2LAS7_9BACT</name>
<dbReference type="Pfam" id="PF23477">
    <property type="entry name" value="zf_Tbcl_2"/>
    <property type="match status" value="1"/>
</dbReference>
<evidence type="ECO:0000259" key="1">
    <source>
        <dbReference type="Pfam" id="PF23477"/>
    </source>
</evidence>
<protein>
    <recommendedName>
        <fullName evidence="1">CxxC-x17-CxxC domain-containing protein</fullName>
    </recommendedName>
</protein>
<organism evidence="2 3">
    <name type="scientific">Candidatus Sungbacteria bacterium RIFCSPLOWO2_01_FULL_59_16</name>
    <dbReference type="NCBI Taxonomy" id="1802280"/>
    <lineage>
        <taxon>Bacteria</taxon>
        <taxon>Candidatus Sungiibacteriota</taxon>
    </lineage>
</organism>
<dbReference type="AlphaFoldDB" id="A0A1G2LAS7"/>
<dbReference type="STRING" id="1802280.A3B37_02655"/>
<accession>A0A1G2LAS7</accession>
<evidence type="ECO:0000313" key="2">
    <source>
        <dbReference type="EMBL" id="OHA08727.1"/>
    </source>
</evidence>
<comment type="caution">
    <text evidence="2">The sequence shown here is derived from an EMBL/GenBank/DDBJ whole genome shotgun (WGS) entry which is preliminary data.</text>
</comment>
<gene>
    <name evidence="2" type="ORF">A3B37_02655</name>
</gene>
<feature type="domain" description="CxxC-x17-CxxC" evidence="1">
    <location>
        <begin position="23"/>
        <end position="59"/>
    </location>
</feature>